<proteinExistence type="predicted"/>
<organism evidence="3 4">
    <name type="scientific">Dacryopinax primogenitus (strain DJM 731)</name>
    <name type="common">Brown rot fungus</name>
    <dbReference type="NCBI Taxonomy" id="1858805"/>
    <lineage>
        <taxon>Eukaryota</taxon>
        <taxon>Fungi</taxon>
        <taxon>Dikarya</taxon>
        <taxon>Basidiomycota</taxon>
        <taxon>Agaricomycotina</taxon>
        <taxon>Dacrymycetes</taxon>
        <taxon>Dacrymycetales</taxon>
        <taxon>Dacrymycetaceae</taxon>
        <taxon>Dacryopinax</taxon>
    </lineage>
</organism>
<keyword evidence="4" id="KW-1185">Reference proteome</keyword>
<sequence>MFARIHLPLFLLALLLALMVLANPAPGQESLTNAQRFARGLGPKAPKRLFVPSNSDAKRAPAPEEENLTNAQRFARGLGPKAPRRLYIPSISDSAFVPHSPHAMPIRIQLPRKHERRR</sequence>
<evidence type="ECO:0000256" key="2">
    <source>
        <dbReference type="SAM" id="SignalP"/>
    </source>
</evidence>
<evidence type="ECO:0000313" key="3">
    <source>
        <dbReference type="EMBL" id="EJT99130.1"/>
    </source>
</evidence>
<evidence type="ECO:0000313" key="4">
    <source>
        <dbReference type="Proteomes" id="UP000030653"/>
    </source>
</evidence>
<dbReference type="GeneID" id="63688646"/>
<name>M5FQG3_DACPD</name>
<feature type="chain" id="PRO_5004067142" evidence="2">
    <location>
        <begin position="23"/>
        <end position="118"/>
    </location>
</feature>
<gene>
    <name evidence="3" type="ORF">DACRYDRAFT_24179</name>
</gene>
<dbReference type="OrthoDB" id="3024574at2759"/>
<protein>
    <submittedName>
        <fullName evidence="3">Uncharacterized protein</fullName>
    </submittedName>
</protein>
<reference evidence="3 4" key="1">
    <citation type="journal article" date="2012" name="Science">
        <title>The Paleozoic origin of enzymatic lignin decomposition reconstructed from 31 fungal genomes.</title>
        <authorList>
            <person name="Floudas D."/>
            <person name="Binder M."/>
            <person name="Riley R."/>
            <person name="Barry K."/>
            <person name="Blanchette R.A."/>
            <person name="Henrissat B."/>
            <person name="Martinez A.T."/>
            <person name="Otillar R."/>
            <person name="Spatafora J.W."/>
            <person name="Yadav J.S."/>
            <person name="Aerts A."/>
            <person name="Benoit I."/>
            <person name="Boyd A."/>
            <person name="Carlson A."/>
            <person name="Copeland A."/>
            <person name="Coutinho P.M."/>
            <person name="de Vries R.P."/>
            <person name="Ferreira P."/>
            <person name="Findley K."/>
            <person name="Foster B."/>
            <person name="Gaskell J."/>
            <person name="Glotzer D."/>
            <person name="Gorecki P."/>
            <person name="Heitman J."/>
            <person name="Hesse C."/>
            <person name="Hori C."/>
            <person name="Igarashi K."/>
            <person name="Jurgens J.A."/>
            <person name="Kallen N."/>
            <person name="Kersten P."/>
            <person name="Kohler A."/>
            <person name="Kuees U."/>
            <person name="Kumar T.K.A."/>
            <person name="Kuo A."/>
            <person name="LaButti K."/>
            <person name="Larrondo L.F."/>
            <person name="Lindquist E."/>
            <person name="Ling A."/>
            <person name="Lombard V."/>
            <person name="Lucas S."/>
            <person name="Lundell T."/>
            <person name="Martin R."/>
            <person name="McLaughlin D.J."/>
            <person name="Morgenstern I."/>
            <person name="Morin E."/>
            <person name="Murat C."/>
            <person name="Nagy L.G."/>
            <person name="Nolan M."/>
            <person name="Ohm R.A."/>
            <person name="Patyshakuliyeva A."/>
            <person name="Rokas A."/>
            <person name="Ruiz-Duenas F.J."/>
            <person name="Sabat G."/>
            <person name="Salamov A."/>
            <person name="Samejima M."/>
            <person name="Schmutz J."/>
            <person name="Slot J.C."/>
            <person name="St John F."/>
            <person name="Stenlid J."/>
            <person name="Sun H."/>
            <person name="Sun S."/>
            <person name="Syed K."/>
            <person name="Tsang A."/>
            <person name="Wiebenga A."/>
            <person name="Young D."/>
            <person name="Pisabarro A."/>
            <person name="Eastwood D.C."/>
            <person name="Martin F."/>
            <person name="Cullen D."/>
            <person name="Grigoriev I.V."/>
            <person name="Hibbett D.S."/>
        </authorList>
    </citation>
    <scope>NUCLEOTIDE SEQUENCE [LARGE SCALE GENOMIC DNA]</scope>
    <source>
        <strain evidence="3 4">DJM-731 SS1</strain>
    </source>
</reference>
<accession>M5FQG3</accession>
<feature type="signal peptide" evidence="2">
    <location>
        <begin position="1"/>
        <end position="22"/>
    </location>
</feature>
<dbReference type="EMBL" id="JH795871">
    <property type="protein sequence ID" value="EJT99130.1"/>
    <property type="molecule type" value="Genomic_DNA"/>
</dbReference>
<evidence type="ECO:0000256" key="1">
    <source>
        <dbReference type="SAM" id="MobiDB-lite"/>
    </source>
</evidence>
<feature type="region of interest" description="Disordered" evidence="1">
    <location>
        <begin position="44"/>
        <end position="73"/>
    </location>
</feature>
<keyword evidence="2" id="KW-0732">Signal</keyword>
<dbReference type="HOGENOM" id="CLU_2073062_0_0_1"/>
<dbReference type="RefSeq" id="XP_040626028.1">
    <property type="nucleotide sequence ID" value="XM_040773584.1"/>
</dbReference>
<dbReference type="Proteomes" id="UP000030653">
    <property type="component" value="Unassembled WGS sequence"/>
</dbReference>
<dbReference type="AlphaFoldDB" id="M5FQG3"/>